<feature type="domain" description="OmpR/PhoB-type" evidence="5">
    <location>
        <begin position="13"/>
        <end position="88"/>
    </location>
</feature>
<name>A0A4R6K6A0_9ACTN</name>
<dbReference type="InterPro" id="IPR016032">
    <property type="entry name" value="Sig_transdc_resp-reg_C-effctor"/>
</dbReference>
<keyword evidence="2" id="KW-0805">Transcription regulation</keyword>
<feature type="domain" description="Bacterial transcriptional activator" evidence="6">
    <location>
        <begin position="103"/>
        <end position="240"/>
    </location>
</feature>
<sequence>MQLCGRLVIELDGSRVETALPGKQGRLVFAYLAVNPRRPVPRDELMTALWPDALPPAASSSLSAVLSRLRRVLGPDRLAGRDSCELWLPSDTLVDVESALRFVHLAESMLAAGRYAEAWWAAATPMYVSARTFLPGHEGGWIDDWRRELEEVHLRAVEVYTTASLRIGGGEIVQAARLGRELVAEAPYRESGYRLLMKALAAQGNIAEALRVYEELRFRLADELGADPSPATQSVHRRLLNSDLLAE</sequence>
<dbReference type="Proteomes" id="UP000295388">
    <property type="component" value="Unassembled WGS sequence"/>
</dbReference>
<reference evidence="7 8" key="1">
    <citation type="submission" date="2019-03" db="EMBL/GenBank/DDBJ databases">
        <title>Genomic Encyclopedia of Type Strains, Phase III (KMG-III): the genomes of soil and plant-associated and newly described type strains.</title>
        <authorList>
            <person name="Whitman W."/>
        </authorList>
    </citation>
    <scope>NUCLEOTIDE SEQUENCE [LARGE SCALE GENOMIC DNA]</scope>
    <source>
        <strain evidence="7 8">VKM Ac-2527</strain>
    </source>
</reference>
<evidence type="ECO:0000256" key="1">
    <source>
        <dbReference type="ARBA" id="ARBA00005820"/>
    </source>
</evidence>
<gene>
    <name evidence="7" type="ORF">EV643_11795</name>
</gene>
<dbReference type="SUPFAM" id="SSF46894">
    <property type="entry name" value="C-terminal effector domain of the bipartite response regulators"/>
    <property type="match status" value="1"/>
</dbReference>
<dbReference type="EMBL" id="SNWQ01000017">
    <property type="protein sequence ID" value="TDO44072.1"/>
    <property type="molecule type" value="Genomic_DNA"/>
</dbReference>
<dbReference type="SMART" id="SM00862">
    <property type="entry name" value="Trans_reg_C"/>
    <property type="match status" value="1"/>
</dbReference>
<comment type="caution">
    <text evidence="7">The sequence shown here is derived from an EMBL/GenBank/DDBJ whole genome shotgun (WGS) entry which is preliminary data.</text>
</comment>
<evidence type="ECO:0000256" key="4">
    <source>
        <dbReference type="ARBA" id="ARBA00023163"/>
    </source>
</evidence>
<keyword evidence="3" id="KW-0238">DNA-binding</keyword>
<keyword evidence="4" id="KW-0804">Transcription</keyword>
<dbReference type="PANTHER" id="PTHR35807">
    <property type="entry name" value="TRANSCRIPTIONAL REGULATOR REDD-RELATED"/>
    <property type="match status" value="1"/>
</dbReference>
<evidence type="ECO:0000313" key="7">
    <source>
        <dbReference type="EMBL" id="TDO44072.1"/>
    </source>
</evidence>
<dbReference type="PANTHER" id="PTHR35807:SF1">
    <property type="entry name" value="TRANSCRIPTIONAL REGULATOR REDD"/>
    <property type="match status" value="1"/>
</dbReference>
<dbReference type="InterPro" id="IPR036388">
    <property type="entry name" value="WH-like_DNA-bd_sf"/>
</dbReference>
<keyword evidence="8" id="KW-1185">Reference proteome</keyword>
<dbReference type="Gene3D" id="1.25.40.10">
    <property type="entry name" value="Tetratricopeptide repeat domain"/>
    <property type="match status" value="1"/>
</dbReference>
<evidence type="ECO:0000256" key="3">
    <source>
        <dbReference type="ARBA" id="ARBA00023125"/>
    </source>
</evidence>
<dbReference type="InterPro" id="IPR001867">
    <property type="entry name" value="OmpR/PhoB-type_DNA-bd"/>
</dbReference>
<protein>
    <submittedName>
        <fullName evidence="7">Pentatricopeptide repeat protein</fullName>
    </submittedName>
</protein>
<dbReference type="GO" id="GO:0003677">
    <property type="term" value="F:DNA binding"/>
    <property type="evidence" value="ECO:0007669"/>
    <property type="project" value="UniProtKB-KW"/>
</dbReference>
<dbReference type="GO" id="GO:0000160">
    <property type="term" value="P:phosphorelay signal transduction system"/>
    <property type="evidence" value="ECO:0007669"/>
    <property type="project" value="InterPro"/>
</dbReference>
<comment type="similarity">
    <text evidence="1">Belongs to the AfsR/DnrI/RedD regulatory family.</text>
</comment>
<dbReference type="InterPro" id="IPR051677">
    <property type="entry name" value="AfsR-DnrI-RedD_regulator"/>
</dbReference>
<dbReference type="Pfam" id="PF03704">
    <property type="entry name" value="BTAD"/>
    <property type="match status" value="1"/>
</dbReference>
<proteinExistence type="inferred from homology"/>
<dbReference type="InterPro" id="IPR005158">
    <property type="entry name" value="BTAD"/>
</dbReference>
<dbReference type="SMART" id="SM01043">
    <property type="entry name" value="BTAD"/>
    <property type="match status" value="1"/>
</dbReference>
<evidence type="ECO:0000259" key="5">
    <source>
        <dbReference type="SMART" id="SM00862"/>
    </source>
</evidence>
<organism evidence="7 8">
    <name type="scientific">Kribbella caucasensis</name>
    <dbReference type="NCBI Taxonomy" id="2512215"/>
    <lineage>
        <taxon>Bacteria</taxon>
        <taxon>Bacillati</taxon>
        <taxon>Actinomycetota</taxon>
        <taxon>Actinomycetes</taxon>
        <taxon>Propionibacteriales</taxon>
        <taxon>Kribbellaceae</taxon>
        <taxon>Kribbella</taxon>
    </lineage>
</organism>
<dbReference type="InterPro" id="IPR011990">
    <property type="entry name" value="TPR-like_helical_dom_sf"/>
</dbReference>
<evidence type="ECO:0000259" key="6">
    <source>
        <dbReference type="SMART" id="SM01043"/>
    </source>
</evidence>
<dbReference type="AlphaFoldDB" id="A0A4R6K6A0"/>
<dbReference type="CDD" id="cd15831">
    <property type="entry name" value="BTAD"/>
    <property type="match status" value="1"/>
</dbReference>
<dbReference type="Gene3D" id="1.10.10.10">
    <property type="entry name" value="Winged helix-like DNA-binding domain superfamily/Winged helix DNA-binding domain"/>
    <property type="match status" value="1"/>
</dbReference>
<evidence type="ECO:0000256" key="2">
    <source>
        <dbReference type="ARBA" id="ARBA00023015"/>
    </source>
</evidence>
<evidence type="ECO:0000313" key="8">
    <source>
        <dbReference type="Proteomes" id="UP000295388"/>
    </source>
</evidence>
<dbReference type="SUPFAM" id="SSF48452">
    <property type="entry name" value="TPR-like"/>
    <property type="match status" value="1"/>
</dbReference>
<accession>A0A4R6K6A0</accession>
<dbReference type="GO" id="GO:0006355">
    <property type="term" value="P:regulation of DNA-templated transcription"/>
    <property type="evidence" value="ECO:0007669"/>
    <property type="project" value="InterPro"/>
</dbReference>